<dbReference type="RefSeq" id="WP_137610202.1">
    <property type="nucleotide sequence ID" value="NZ_BJDF01000001.1"/>
</dbReference>
<feature type="compositionally biased region" description="Low complexity" evidence="1">
    <location>
        <begin position="154"/>
        <end position="172"/>
    </location>
</feature>
<keyword evidence="2" id="KW-0472">Membrane</keyword>
<evidence type="ECO:0000256" key="1">
    <source>
        <dbReference type="SAM" id="MobiDB-lite"/>
    </source>
</evidence>
<evidence type="ECO:0000313" key="4">
    <source>
        <dbReference type="Proteomes" id="UP001596288"/>
    </source>
</evidence>
<dbReference type="Gene3D" id="3.40.10.10">
    <property type="entry name" value="DNA Methylphosphotriester Repair Domain"/>
    <property type="match status" value="1"/>
</dbReference>
<keyword evidence="2" id="KW-1133">Transmembrane helix</keyword>
<feature type="compositionally biased region" description="Polar residues" evidence="1">
    <location>
        <begin position="173"/>
        <end position="186"/>
    </location>
</feature>
<accession>A0ABW1RL40</accession>
<sequence length="228" mass="25167">MTKLVGVVAFGFIIYFTVKMFKFRKLKLDDRASKALKKRYRSGLLLSILIMIITLGFGGGGNTEQTTSKQTGSADTTKVVKKQKYIGKDKYQIAKKENVALLAKQKKLQDQADSIQSQKDQIASDEAAAKQKEQDQKAAAQKQQEEQAKEAQKQQEQAAATQKQQQASSQTQTRGDMNTSSAGSIVGNTNSHIYHVPGQAGYNMNSSNAVYFNSEQEAIAAGYRRSKR</sequence>
<feature type="transmembrane region" description="Helical" evidence="2">
    <location>
        <begin position="44"/>
        <end position="61"/>
    </location>
</feature>
<dbReference type="EMBL" id="JBHSSF010000019">
    <property type="protein sequence ID" value="MFC6176770.1"/>
    <property type="molecule type" value="Genomic_DNA"/>
</dbReference>
<comment type="caution">
    <text evidence="3">The sequence shown here is derived from an EMBL/GenBank/DDBJ whole genome shotgun (WGS) entry which is preliminary data.</text>
</comment>
<feature type="region of interest" description="Disordered" evidence="1">
    <location>
        <begin position="114"/>
        <end position="186"/>
    </location>
</feature>
<keyword evidence="2" id="KW-0812">Transmembrane</keyword>
<feature type="transmembrane region" description="Helical" evidence="2">
    <location>
        <begin position="6"/>
        <end position="23"/>
    </location>
</feature>
<keyword evidence="4" id="KW-1185">Reference proteome</keyword>
<organism evidence="3 4">
    <name type="scientific">Companilactobacillus huachuanensis</name>
    <dbReference type="NCBI Taxonomy" id="2559914"/>
    <lineage>
        <taxon>Bacteria</taxon>
        <taxon>Bacillati</taxon>
        <taxon>Bacillota</taxon>
        <taxon>Bacilli</taxon>
        <taxon>Lactobacillales</taxon>
        <taxon>Lactobacillaceae</taxon>
        <taxon>Companilactobacillus</taxon>
    </lineage>
</organism>
<name>A0ABW1RL40_9LACO</name>
<dbReference type="SUPFAM" id="SSF57884">
    <property type="entry name" value="Ada DNA repair protein, N-terminal domain (N-Ada 10)"/>
    <property type="match status" value="1"/>
</dbReference>
<feature type="compositionally biased region" description="Basic and acidic residues" evidence="1">
    <location>
        <begin position="143"/>
        <end position="153"/>
    </location>
</feature>
<protein>
    <submittedName>
        <fullName evidence="3">DNA-entry nuclease</fullName>
    </submittedName>
</protein>
<dbReference type="Proteomes" id="UP001596288">
    <property type="component" value="Unassembled WGS sequence"/>
</dbReference>
<reference evidence="4" key="1">
    <citation type="journal article" date="2019" name="Int. J. Syst. Evol. Microbiol.">
        <title>The Global Catalogue of Microorganisms (GCM) 10K type strain sequencing project: providing services to taxonomists for standard genome sequencing and annotation.</title>
        <authorList>
            <consortium name="The Broad Institute Genomics Platform"/>
            <consortium name="The Broad Institute Genome Sequencing Center for Infectious Disease"/>
            <person name="Wu L."/>
            <person name="Ma J."/>
        </authorList>
    </citation>
    <scope>NUCLEOTIDE SEQUENCE [LARGE SCALE GENOMIC DNA]</scope>
    <source>
        <strain evidence="4">CCM 8927</strain>
    </source>
</reference>
<proteinExistence type="predicted"/>
<gene>
    <name evidence="3" type="ORF">ACFQAV_07945</name>
</gene>
<feature type="compositionally biased region" description="Basic and acidic residues" evidence="1">
    <location>
        <begin position="127"/>
        <end position="136"/>
    </location>
</feature>
<evidence type="ECO:0000313" key="3">
    <source>
        <dbReference type="EMBL" id="MFC6176770.1"/>
    </source>
</evidence>
<evidence type="ECO:0000256" key="2">
    <source>
        <dbReference type="SAM" id="Phobius"/>
    </source>
</evidence>
<dbReference type="InterPro" id="IPR035451">
    <property type="entry name" value="Ada-like_dom_sf"/>
</dbReference>